<sequence length="126" mass="13501">MTIVPLHPLVILLLTTGAVLGCGTLVGPCNILKINCIQKTSAISNAKVLDALEQQGRAAGLLDFIITTNLSQLGVNVLYTLLNCPLVSVNPTMVSKFSTLNTHLENSTQCEANPRKICYKLHLTVS</sequence>
<keyword evidence="3" id="KW-1185">Reference proteome</keyword>
<dbReference type="AlphaFoldDB" id="A0AAD5MHR9"/>
<comment type="caution">
    <text evidence="2">The sequence shown here is derived from an EMBL/GenBank/DDBJ whole genome shotgun (WGS) entry which is preliminary data.</text>
</comment>
<organism evidence="2 3">
    <name type="scientific">Parelaphostrongylus tenuis</name>
    <name type="common">Meningeal worm</name>
    <dbReference type="NCBI Taxonomy" id="148309"/>
    <lineage>
        <taxon>Eukaryota</taxon>
        <taxon>Metazoa</taxon>
        <taxon>Ecdysozoa</taxon>
        <taxon>Nematoda</taxon>
        <taxon>Chromadorea</taxon>
        <taxon>Rhabditida</taxon>
        <taxon>Rhabditina</taxon>
        <taxon>Rhabditomorpha</taxon>
        <taxon>Strongyloidea</taxon>
        <taxon>Metastrongylidae</taxon>
        <taxon>Parelaphostrongylus</taxon>
    </lineage>
</organism>
<protein>
    <submittedName>
        <fullName evidence="2">Uncharacterized protein</fullName>
    </submittedName>
</protein>
<reference evidence="2" key="1">
    <citation type="submission" date="2021-06" db="EMBL/GenBank/DDBJ databases">
        <title>Parelaphostrongylus tenuis whole genome reference sequence.</title>
        <authorList>
            <person name="Garwood T.J."/>
            <person name="Larsen P.A."/>
            <person name="Fountain-Jones N.M."/>
            <person name="Garbe J.R."/>
            <person name="Macchietto M.G."/>
            <person name="Kania S.A."/>
            <person name="Gerhold R.W."/>
            <person name="Richards J.E."/>
            <person name="Wolf T.M."/>
        </authorList>
    </citation>
    <scope>NUCLEOTIDE SEQUENCE</scope>
    <source>
        <strain evidence="2">MNPRO001-30</strain>
        <tissue evidence="2">Meninges</tissue>
    </source>
</reference>
<name>A0AAD5MHR9_PARTN</name>
<feature type="signal peptide" evidence="1">
    <location>
        <begin position="1"/>
        <end position="21"/>
    </location>
</feature>
<gene>
    <name evidence="2" type="ORF">KIN20_004770</name>
</gene>
<keyword evidence="1" id="KW-0732">Signal</keyword>
<dbReference type="EMBL" id="JAHQIW010000637">
    <property type="protein sequence ID" value="KAJ1349282.1"/>
    <property type="molecule type" value="Genomic_DNA"/>
</dbReference>
<dbReference type="Proteomes" id="UP001196413">
    <property type="component" value="Unassembled WGS sequence"/>
</dbReference>
<feature type="chain" id="PRO_5042262266" evidence="1">
    <location>
        <begin position="22"/>
        <end position="126"/>
    </location>
</feature>
<evidence type="ECO:0000313" key="2">
    <source>
        <dbReference type="EMBL" id="KAJ1349282.1"/>
    </source>
</evidence>
<proteinExistence type="predicted"/>
<evidence type="ECO:0000313" key="3">
    <source>
        <dbReference type="Proteomes" id="UP001196413"/>
    </source>
</evidence>
<accession>A0AAD5MHR9</accession>
<evidence type="ECO:0000256" key="1">
    <source>
        <dbReference type="SAM" id="SignalP"/>
    </source>
</evidence>